<comment type="caution">
    <text evidence="2">The sequence shown here is derived from an EMBL/GenBank/DDBJ whole genome shotgun (WGS) entry which is preliminary data.</text>
</comment>
<keyword evidence="3" id="KW-1185">Reference proteome</keyword>
<dbReference type="PROSITE" id="PS50943">
    <property type="entry name" value="HTH_CROC1"/>
    <property type="match status" value="1"/>
</dbReference>
<dbReference type="Proteomes" id="UP000546642">
    <property type="component" value="Unassembled WGS sequence"/>
</dbReference>
<protein>
    <submittedName>
        <fullName evidence="2">Transcriptional regulator with XRE-family HTH domain</fullName>
    </submittedName>
</protein>
<dbReference type="Gene3D" id="1.10.260.40">
    <property type="entry name" value="lambda repressor-like DNA-binding domains"/>
    <property type="match status" value="1"/>
</dbReference>
<dbReference type="AlphaFoldDB" id="A0A7X0D5D4"/>
<dbReference type="Pfam" id="PF19054">
    <property type="entry name" value="DUF5753"/>
    <property type="match status" value="1"/>
</dbReference>
<gene>
    <name evidence="2" type="ORF">HNR23_002188</name>
</gene>
<accession>A0A7X0D5D4</accession>
<evidence type="ECO:0000313" key="3">
    <source>
        <dbReference type="Proteomes" id="UP000546642"/>
    </source>
</evidence>
<dbReference type="SUPFAM" id="SSF47413">
    <property type="entry name" value="lambda repressor-like DNA-binding domains"/>
    <property type="match status" value="1"/>
</dbReference>
<dbReference type="SMART" id="SM00530">
    <property type="entry name" value="HTH_XRE"/>
    <property type="match status" value="1"/>
</dbReference>
<dbReference type="InterPro" id="IPR043917">
    <property type="entry name" value="DUF5753"/>
</dbReference>
<organism evidence="2 3">
    <name type="scientific">Nocardiopsis mwathae</name>
    <dbReference type="NCBI Taxonomy" id="1472723"/>
    <lineage>
        <taxon>Bacteria</taxon>
        <taxon>Bacillati</taxon>
        <taxon>Actinomycetota</taxon>
        <taxon>Actinomycetes</taxon>
        <taxon>Streptosporangiales</taxon>
        <taxon>Nocardiopsidaceae</taxon>
        <taxon>Nocardiopsis</taxon>
    </lineage>
</organism>
<evidence type="ECO:0000313" key="2">
    <source>
        <dbReference type="EMBL" id="MBB6172128.1"/>
    </source>
</evidence>
<reference evidence="2 3" key="1">
    <citation type="submission" date="2020-08" db="EMBL/GenBank/DDBJ databases">
        <title>Sequencing the genomes of 1000 actinobacteria strains.</title>
        <authorList>
            <person name="Klenk H.-P."/>
        </authorList>
    </citation>
    <scope>NUCLEOTIDE SEQUENCE [LARGE SCALE GENOMIC DNA]</scope>
    <source>
        <strain evidence="2 3">DSM 46659</strain>
    </source>
</reference>
<feature type="domain" description="HTH cro/C1-type" evidence="1">
    <location>
        <begin position="17"/>
        <end position="72"/>
    </location>
</feature>
<dbReference type="EMBL" id="JACHDS010000001">
    <property type="protein sequence ID" value="MBB6172128.1"/>
    <property type="molecule type" value="Genomic_DNA"/>
</dbReference>
<dbReference type="InterPro" id="IPR001387">
    <property type="entry name" value="Cro/C1-type_HTH"/>
</dbReference>
<dbReference type="GO" id="GO:0003677">
    <property type="term" value="F:DNA binding"/>
    <property type="evidence" value="ECO:0007669"/>
    <property type="project" value="InterPro"/>
</dbReference>
<dbReference type="Pfam" id="PF13560">
    <property type="entry name" value="HTH_31"/>
    <property type="match status" value="1"/>
</dbReference>
<dbReference type="CDD" id="cd00093">
    <property type="entry name" value="HTH_XRE"/>
    <property type="match status" value="1"/>
</dbReference>
<dbReference type="RefSeq" id="WP_184075472.1">
    <property type="nucleotide sequence ID" value="NZ_JACHDS010000001.1"/>
</dbReference>
<name>A0A7X0D5D4_9ACTN</name>
<sequence>MSIDEDERIRRRYGNEVRRLRNDAGMTQASLAHRVGCSKSLVSAIERGEAPLKGDIRSKLDEKLGYGQLDRLWEDLTGNGRQAWLSEFSQLVREGASVFEYQMISFPGYLQTEEYAQAVIRNGVPWLTEDEVAAKATQRAAESQRVVKAAHPIMWCVVDETVLWRRYGSAAVMLGQLRFLEDLVQRGRLTLQAVRAASPTHPGNSGSFAVVTGHPKPVVYAESIHYGQFITNMVDVEHYRLLFGRLQSEAWAVSETLKALQQEIKRLDDEQHVA</sequence>
<proteinExistence type="predicted"/>
<dbReference type="InterPro" id="IPR010982">
    <property type="entry name" value="Lambda_DNA-bd_dom_sf"/>
</dbReference>
<evidence type="ECO:0000259" key="1">
    <source>
        <dbReference type="PROSITE" id="PS50943"/>
    </source>
</evidence>